<dbReference type="InterPro" id="IPR013154">
    <property type="entry name" value="ADH-like_N"/>
</dbReference>
<dbReference type="GO" id="GO:0016491">
    <property type="term" value="F:oxidoreductase activity"/>
    <property type="evidence" value="ECO:0007669"/>
    <property type="project" value="UniProtKB-KW"/>
</dbReference>
<dbReference type="SUPFAM" id="SSF51735">
    <property type="entry name" value="NAD(P)-binding Rossmann-fold domains"/>
    <property type="match status" value="1"/>
</dbReference>
<dbReference type="CDD" id="cd08252">
    <property type="entry name" value="AL_MDR"/>
    <property type="match status" value="1"/>
</dbReference>
<proteinExistence type="inferred from homology"/>
<evidence type="ECO:0000256" key="1">
    <source>
        <dbReference type="ARBA" id="ARBA00010371"/>
    </source>
</evidence>
<dbReference type="InterPro" id="IPR011032">
    <property type="entry name" value="GroES-like_sf"/>
</dbReference>
<evidence type="ECO:0000313" key="6">
    <source>
        <dbReference type="Proteomes" id="UP000219422"/>
    </source>
</evidence>
<dbReference type="InterPro" id="IPR036291">
    <property type="entry name" value="NAD(P)-bd_dom_sf"/>
</dbReference>
<dbReference type="InterPro" id="IPR014182">
    <property type="entry name" value="ADH_Zn_typ-1"/>
</dbReference>
<dbReference type="NCBIfam" id="TIGR02817">
    <property type="entry name" value="adh_fam_1"/>
    <property type="match status" value="1"/>
</dbReference>
<dbReference type="Gene3D" id="3.90.180.10">
    <property type="entry name" value="Medium-chain alcohol dehydrogenases, catalytic domain"/>
    <property type="match status" value="1"/>
</dbReference>
<dbReference type="PANTHER" id="PTHR44154">
    <property type="entry name" value="QUINONE OXIDOREDUCTASE"/>
    <property type="match status" value="1"/>
</dbReference>
<dbReference type="Gene3D" id="3.40.50.720">
    <property type="entry name" value="NAD(P)-binding Rossmann-like Domain"/>
    <property type="match status" value="1"/>
</dbReference>
<dbReference type="InterPro" id="IPR020843">
    <property type="entry name" value="ER"/>
</dbReference>
<evidence type="ECO:0000259" key="4">
    <source>
        <dbReference type="SMART" id="SM00829"/>
    </source>
</evidence>
<dbReference type="GO" id="GO:0008270">
    <property type="term" value="F:zinc ion binding"/>
    <property type="evidence" value="ECO:0007669"/>
    <property type="project" value="InterPro"/>
</dbReference>
<dbReference type="RefSeq" id="WP_097383249.1">
    <property type="nucleotide sequence ID" value="NZ_CP023741.1"/>
</dbReference>
<dbReference type="SMART" id="SM00829">
    <property type="entry name" value="PKS_ER"/>
    <property type="match status" value="1"/>
</dbReference>
<dbReference type="KEGG" id="sya:A6768_08245"/>
<name>A0A291MY16_SPHYA</name>
<evidence type="ECO:0000256" key="3">
    <source>
        <dbReference type="RuleBase" id="RU364000"/>
    </source>
</evidence>
<reference evidence="5 6" key="1">
    <citation type="submission" date="2017-10" db="EMBL/GenBank/DDBJ databases">
        <title>Sphingobium yanoikuyae S72.</title>
        <authorList>
            <person name="Sanchez E."/>
            <person name="Bustos P."/>
            <person name="Mendoza P."/>
            <person name="Guo X."/>
            <person name="Mendoza A."/>
        </authorList>
    </citation>
    <scope>NUCLEOTIDE SEQUENCE [LARGE SCALE GENOMIC DNA]</scope>
    <source>
        <strain evidence="5 6">S72</strain>
    </source>
</reference>
<dbReference type="Proteomes" id="UP000219422">
    <property type="component" value="Chromosome"/>
</dbReference>
<feature type="domain" description="Enoyl reductase (ER)" evidence="4">
    <location>
        <begin position="10"/>
        <end position="334"/>
    </location>
</feature>
<dbReference type="InterPro" id="IPR051603">
    <property type="entry name" value="Zinc-ADH_QOR/CCCR"/>
</dbReference>
<keyword evidence="3" id="KW-0479">Metal-binding</keyword>
<dbReference type="GeneID" id="57776823"/>
<keyword evidence="3" id="KW-0560">Oxidoreductase</keyword>
<evidence type="ECO:0000256" key="2">
    <source>
        <dbReference type="ARBA" id="ARBA00022857"/>
    </source>
</evidence>
<comment type="similarity">
    <text evidence="1 3">Belongs to the zinc-containing alcohol dehydrogenase family. Quinone oxidoreductase subfamily.</text>
</comment>
<evidence type="ECO:0000313" key="5">
    <source>
        <dbReference type="EMBL" id="ATI79997.1"/>
    </source>
</evidence>
<sequence length="337" mass="36326">MKAVGYNEAGAIDRADSLLDLEIAQPKPGPRDLLVRVKAVSVNPVDVKVRSSSARSDSAPKILGFDASGIVEEVGSDVSLFKVGDEVFYAGDITRPGTNSEFHLVDERIVGHKPKSLDWAEAAALPLTAITAWELLFDRLRAPYGSKKSGGSILVINGAGGVGSILIQIARRLTGLTVIATASRPETIGWVEKMGAHHVIDHHKPLDEELARIGHPEVDYVAGLTASDRYLPLFPKIVAAQGHIALIDDPEHFDIVPLKRKAITVAWELMFTRSIFGTPDMIEQHKLLEEVSHLVDAGVLKTTLTRTLSPINAANLKEVHGIVESGKAIGKTVIEGF</sequence>
<accession>A0A291MY16</accession>
<keyword evidence="2" id="KW-0521">NADP</keyword>
<dbReference type="Pfam" id="PF00107">
    <property type="entry name" value="ADH_zinc_N"/>
    <property type="match status" value="1"/>
</dbReference>
<gene>
    <name evidence="5" type="ORF">A6768_08245</name>
</gene>
<dbReference type="Pfam" id="PF08240">
    <property type="entry name" value="ADH_N"/>
    <property type="match status" value="1"/>
</dbReference>
<dbReference type="InterPro" id="IPR013149">
    <property type="entry name" value="ADH-like_C"/>
</dbReference>
<protein>
    <recommendedName>
        <fullName evidence="3">Zinc-type alcohol dehydrogenase-like protein</fullName>
    </recommendedName>
</protein>
<keyword evidence="3" id="KW-0862">Zinc</keyword>
<dbReference type="PANTHER" id="PTHR44154:SF1">
    <property type="entry name" value="QUINONE OXIDOREDUCTASE"/>
    <property type="match status" value="1"/>
</dbReference>
<dbReference type="EMBL" id="CP023741">
    <property type="protein sequence ID" value="ATI79997.1"/>
    <property type="molecule type" value="Genomic_DNA"/>
</dbReference>
<dbReference type="SUPFAM" id="SSF50129">
    <property type="entry name" value="GroES-like"/>
    <property type="match status" value="1"/>
</dbReference>
<dbReference type="AlphaFoldDB" id="A0A291MY16"/>
<organism evidence="5 6">
    <name type="scientific">Sphingobium yanoikuyae</name>
    <name type="common">Sphingomonas yanoikuyae</name>
    <dbReference type="NCBI Taxonomy" id="13690"/>
    <lineage>
        <taxon>Bacteria</taxon>
        <taxon>Pseudomonadati</taxon>
        <taxon>Pseudomonadota</taxon>
        <taxon>Alphaproteobacteria</taxon>
        <taxon>Sphingomonadales</taxon>
        <taxon>Sphingomonadaceae</taxon>
        <taxon>Sphingobium</taxon>
    </lineage>
</organism>